<keyword evidence="8" id="KW-0503">Monooxygenase</keyword>
<keyword evidence="10" id="KW-0812">Transmembrane</keyword>
<reference evidence="11" key="1">
    <citation type="journal article" date="2022" name="New Phytol.">
        <title>Evolutionary transition to the ectomycorrhizal habit in the genomes of a hyperdiverse lineage of mushroom-forming fungi.</title>
        <authorList>
            <person name="Looney B."/>
            <person name="Miyauchi S."/>
            <person name="Morin E."/>
            <person name="Drula E."/>
            <person name="Courty P.E."/>
            <person name="Kohler A."/>
            <person name="Kuo A."/>
            <person name="LaButti K."/>
            <person name="Pangilinan J."/>
            <person name="Lipzen A."/>
            <person name="Riley R."/>
            <person name="Andreopoulos W."/>
            <person name="He G."/>
            <person name="Johnson J."/>
            <person name="Nolan M."/>
            <person name="Tritt A."/>
            <person name="Barry K.W."/>
            <person name="Grigoriev I.V."/>
            <person name="Nagy L.G."/>
            <person name="Hibbett D."/>
            <person name="Henrissat B."/>
            <person name="Matheny P.B."/>
            <person name="Labbe J."/>
            <person name="Martin F.M."/>
        </authorList>
    </citation>
    <scope>NUCLEOTIDE SEQUENCE</scope>
    <source>
        <strain evidence="11">BPL690</strain>
    </source>
</reference>
<evidence type="ECO:0000313" key="11">
    <source>
        <dbReference type="EMBL" id="KAI0297456.1"/>
    </source>
</evidence>
<dbReference type="PRINTS" id="PR00385">
    <property type="entry name" value="P450"/>
</dbReference>
<dbReference type="PANTHER" id="PTHR24305:SF166">
    <property type="entry name" value="CYTOCHROME P450 12A4, MITOCHONDRIAL-RELATED"/>
    <property type="match status" value="1"/>
</dbReference>
<keyword evidence="10" id="KW-1133">Transmembrane helix</keyword>
<evidence type="ECO:0000256" key="3">
    <source>
        <dbReference type="ARBA" id="ARBA00010617"/>
    </source>
</evidence>
<protein>
    <submittedName>
        <fullName evidence="11">Cytochrome P450</fullName>
    </submittedName>
</protein>
<evidence type="ECO:0000256" key="6">
    <source>
        <dbReference type="ARBA" id="ARBA00023002"/>
    </source>
</evidence>
<accession>A0AAD4M110</accession>
<dbReference type="PRINTS" id="PR00463">
    <property type="entry name" value="EP450I"/>
</dbReference>
<comment type="similarity">
    <text evidence="3">Belongs to the cytochrome P450 family.</text>
</comment>
<dbReference type="InterPro" id="IPR001128">
    <property type="entry name" value="Cyt_P450"/>
</dbReference>
<comment type="caution">
    <text evidence="11">The sequence shown here is derived from an EMBL/GenBank/DDBJ whole genome shotgun (WGS) entry which is preliminary data.</text>
</comment>
<feature type="transmembrane region" description="Helical" evidence="10">
    <location>
        <begin position="7"/>
        <end position="26"/>
    </location>
</feature>
<keyword evidence="12" id="KW-1185">Reference proteome</keyword>
<dbReference type="EMBL" id="WTXG01000037">
    <property type="protein sequence ID" value="KAI0297456.1"/>
    <property type="molecule type" value="Genomic_DNA"/>
</dbReference>
<dbReference type="GO" id="GO:0005506">
    <property type="term" value="F:iron ion binding"/>
    <property type="evidence" value="ECO:0007669"/>
    <property type="project" value="InterPro"/>
</dbReference>
<dbReference type="SUPFAM" id="SSF48264">
    <property type="entry name" value="Cytochrome P450"/>
    <property type="match status" value="1"/>
</dbReference>
<name>A0AAD4M110_9AGAM</name>
<dbReference type="GO" id="GO:0016705">
    <property type="term" value="F:oxidoreductase activity, acting on paired donors, with incorporation or reduction of molecular oxygen"/>
    <property type="evidence" value="ECO:0007669"/>
    <property type="project" value="InterPro"/>
</dbReference>
<evidence type="ECO:0000256" key="10">
    <source>
        <dbReference type="SAM" id="Phobius"/>
    </source>
</evidence>
<dbReference type="GO" id="GO:0020037">
    <property type="term" value="F:heme binding"/>
    <property type="evidence" value="ECO:0007669"/>
    <property type="project" value="InterPro"/>
</dbReference>
<dbReference type="InterPro" id="IPR002401">
    <property type="entry name" value="Cyt_P450_E_grp-I"/>
</dbReference>
<evidence type="ECO:0000256" key="1">
    <source>
        <dbReference type="ARBA" id="ARBA00001971"/>
    </source>
</evidence>
<dbReference type="InterPro" id="IPR050121">
    <property type="entry name" value="Cytochrome_P450_monoxygenase"/>
</dbReference>
<keyword evidence="4 9" id="KW-0349">Heme</keyword>
<organism evidence="11 12">
    <name type="scientific">Multifurca ochricompacta</name>
    <dbReference type="NCBI Taxonomy" id="376703"/>
    <lineage>
        <taxon>Eukaryota</taxon>
        <taxon>Fungi</taxon>
        <taxon>Dikarya</taxon>
        <taxon>Basidiomycota</taxon>
        <taxon>Agaricomycotina</taxon>
        <taxon>Agaricomycetes</taxon>
        <taxon>Russulales</taxon>
        <taxon>Russulaceae</taxon>
        <taxon>Multifurca</taxon>
    </lineage>
</organism>
<dbReference type="Gene3D" id="1.10.630.10">
    <property type="entry name" value="Cytochrome P450"/>
    <property type="match status" value="1"/>
</dbReference>
<evidence type="ECO:0000256" key="5">
    <source>
        <dbReference type="ARBA" id="ARBA00022723"/>
    </source>
</evidence>
<dbReference type="GO" id="GO:0004497">
    <property type="term" value="F:monooxygenase activity"/>
    <property type="evidence" value="ECO:0007669"/>
    <property type="project" value="UniProtKB-KW"/>
</dbReference>
<dbReference type="Pfam" id="PF00067">
    <property type="entry name" value="p450"/>
    <property type="match status" value="1"/>
</dbReference>
<proteinExistence type="inferred from homology"/>
<keyword evidence="6" id="KW-0560">Oxidoreductase</keyword>
<comment type="pathway">
    <text evidence="2">Secondary metabolite biosynthesis.</text>
</comment>
<dbReference type="PANTHER" id="PTHR24305">
    <property type="entry name" value="CYTOCHROME P450"/>
    <property type="match status" value="1"/>
</dbReference>
<evidence type="ECO:0000256" key="2">
    <source>
        <dbReference type="ARBA" id="ARBA00005179"/>
    </source>
</evidence>
<comment type="cofactor">
    <cofactor evidence="1 9">
        <name>heme</name>
        <dbReference type="ChEBI" id="CHEBI:30413"/>
    </cofactor>
</comment>
<dbReference type="InterPro" id="IPR036396">
    <property type="entry name" value="Cyt_P450_sf"/>
</dbReference>
<keyword evidence="5 9" id="KW-0479">Metal-binding</keyword>
<evidence type="ECO:0000256" key="9">
    <source>
        <dbReference type="PIRSR" id="PIRSR602401-1"/>
    </source>
</evidence>
<gene>
    <name evidence="11" type="ORF">B0F90DRAFT_1634460</name>
</gene>
<sequence length="541" mass="61499">MNAQSDALPALLAVVVVFLIYVYAHFRRRGSFLSQLQGPKSHSFWIGNEGEIFHQNEVGDCEFKWMRQFGSAWRHRGCLGVDHLMVADPKALQYILHTSGYNFPKKIDLVKVTEMVTGKALSCAHGKVHERQRKILAPSFFASQLKVFLPIFQDVASKLVQKWKDELATSDPSGSPPFINVTGWVSRATFDIMGQAGFDFHFGSLDGAETQLSKMYGNLFLDSTLYPSPFNLVFKSTWRYVPEFLLRFVRYLPTRECRRFREYLDYAREFSRDVAQKNMAKGDGNDMMSVFLRTNASEDPKYRLKGPEIVDQLSALLLAGQETTASSLTWFFWEIARHPESQERIREEISVVYRRNNGAELSAADLDGMTYTQAALKESMRLHPIVWMLGRVASRDDAIPLAFPITTKSGQQVSSIPVKKGTIIDIAVHAYQRLPEVWGEDAGEWNPDRFLNFENVKQTSLGVYGNLLNFSGGPQGCIGWRFAVLEMLVIISTLIKDFEFSIPLENEKKIERIYRKPSVIMMPMAEGRIGAWMGLVIKPLN</sequence>
<feature type="binding site" description="axial binding residue" evidence="9">
    <location>
        <position position="477"/>
    </location>
    <ligand>
        <name>heme</name>
        <dbReference type="ChEBI" id="CHEBI:30413"/>
    </ligand>
    <ligandPart>
        <name>Fe</name>
        <dbReference type="ChEBI" id="CHEBI:18248"/>
    </ligandPart>
</feature>
<dbReference type="AlphaFoldDB" id="A0AAD4M110"/>
<keyword evidence="7 9" id="KW-0408">Iron</keyword>
<dbReference type="Proteomes" id="UP001203297">
    <property type="component" value="Unassembled WGS sequence"/>
</dbReference>
<evidence type="ECO:0000256" key="7">
    <source>
        <dbReference type="ARBA" id="ARBA00023004"/>
    </source>
</evidence>
<evidence type="ECO:0000256" key="4">
    <source>
        <dbReference type="ARBA" id="ARBA00022617"/>
    </source>
</evidence>
<evidence type="ECO:0000313" key="12">
    <source>
        <dbReference type="Proteomes" id="UP001203297"/>
    </source>
</evidence>
<evidence type="ECO:0000256" key="8">
    <source>
        <dbReference type="ARBA" id="ARBA00023033"/>
    </source>
</evidence>
<keyword evidence="10" id="KW-0472">Membrane</keyword>